<accession>A0A219B7P4</accession>
<dbReference type="Proteomes" id="UP000198462">
    <property type="component" value="Unassembled WGS sequence"/>
</dbReference>
<protein>
    <recommendedName>
        <fullName evidence="6">HTH tetR-type domain-containing protein</fullName>
    </recommendedName>
</protein>
<evidence type="ECO:0000256" key="2">
    <source>
        <dbReference type="ARBA" id="ARBA00023125"/>
    </source>
</evidence>
<dbReference type="AlphaFoldDB" id="A0A219B7P4"/>
<evidence type="ECO:0000313" key="8">
    <source>
        <dbReference type="Proteomes" id="UP000198462"/>
    </source>
</evidence>
<dbReference type="GO" id="GO:0003700">
    <property type="term" value="F:DNA-binding transcription factor activity"/>
    <property type="evidence" value="ECO:0007669"/>
    <property type="project" value="TreeGrafter"/>
</dbReference>
<dbReference type="InterPro" id="IPR001647">
    <property type="entry name" value="HTH_TetR"/>
</dbReference>
<evidence type="ECO:0000256" key="5">
    <source>
        <dbReference type="SAM" id="MobiDB-lite"/>
    </source>
</evidence>
<feature type="DNA-binding region" description="H-T-H motif" evidence="4">
    <location>
        <begin position="48"/>
        <end position="67"/>
    </location>
</feature>
<feature type="region of interest" description="Disordered" evidence="5">
    <location>
        <begin position="1"/>
        <end position="24"/>
    </location>
</feature>
<keyword evidence="2 4" id="KW-0238">DNA-binding</keyword>
<dbReference type="PRINTS" id="PR00455">
    <property type="entry name" value="HTHTETR"/>
</dbReference>
<dbReference type="EMBL" id="NFZT01000001">
    <property type="protein sequence ID" value="OWV34377.1"/>
    <property type="molecule type" value="Genomic_DNA"/>
</dbReference>
<evidence type="ECO:0000256" key="4">
    <source>
        <dbReference type="PROSITE-ProRule" id="PRU00335"/>
    </source>
</evidence>
<dbReference type="Pfam" id="PF00440">
    <property type="entry name" value="TetR_N"/>
    <property type="match status" value="1"/>
</dbReference>
<dbReference type="SUPFAM" id="SSF46689">
    <property type="entry name" value="Homeodomain-like"/>
    <property type="match status" value="1"/>
</dbReference>
<evidence type="ECO:0000259" key="6">
    <source>
        <dbReference type="PROSITE" id="PS50977"/>
    </source>
</evidence>
<sequence>MEVEPADLRTDEKPRGFSKRREQREATRARIVHAAVDVLIERGVAGTTTLEVQARSGVGRGTLLHHFPTHADLLSATVGGLVSRNEAIVKHEAAAATRADSLTNAITVLANAASSPSYLAELELWTVARADRHLHAALLTQERAARFESDRVVAALFAPLADRPGCKDVAALTLELVRGMALSGVLRRDATHRDDLLRGWIDAARLILDRPEQENAP</sequence>
<dbReference type="InterPro" id="IPR009057">
    <property type="entry name" value="Homeodomain-like_sf"/>
</dbReference>
<dbReference type="PROSITE" id="PS50977">
    <property type="entry name" value="HTH_TETR_2"/>
    <property type="match status" value="1"/>
</dbReference>
<dbReference type="InterPro" id="IPR050109">
    <property type="entry name" value="HTH-type_TetR-like_transc_reg"/>
</dbReference>
<comment type="caution">
    <text evidence="7">The sequence shown here is derived from an EMBL/GenBank/DDBJ whole genome shotgun (WGS) entry which is preliminary data.</text>
</comment>
<dbReference type="Gene3D" id="1.10.357.10">
    <property type="entry name" value="Tetracycline Repressor, domain 2"/>
    <property type="match status" value="1"/>
</dbReference>
<dbReference type="GO" id="GO:0000976">
    <property type="term" value="F:transcription cis-regulatory region binding"/>
    <property type="evidence" value="ECO:0007669"/>
    <property type="project" value="TreeGrafter"/>
</dbReference>
<dbReference type="RefSeq" id="WP_088713077.1">
    <property type="nucleotide sequence ID" value="NZ_NFZT01000001.1"/>
</dbReference>
<feature type="domain" description="HTH tetR-type" evidence="6">
    <location>
        <begin position="25"/>
        <end position="85"/>
    </location>
</feature>
<evidence type="ECO:0000313" key="7">
    <source>
        <dbReference type="EMBL" id="OWV34377.1"/>
    </source>
</evidence>
<dbReference type="OrthoDB" id="9816296at2"/>
<gene>
    <name evidence="7" type="ORF">B5C34_13520</name>
</gene>
<keyword evidence="3" id="KW-0804">Transcription</keyword>
<dbReference type="PANTHER" id="PTHR30055">
    <property type="entry name" value="HTH-TYPE TRANSCRIPTIONAL REGULATOR RUTR"/>
    <property type="match status" value="1"/>
</dbReference>
<dbReference type="PANTHER" id="PTHR30055:SF234">
    <property type="entry name" value="HTH-TYPE TRANSCRIPTIONAL REGULATOR BETI"/>
    <property type="match status" value="1"/>
</dbReference>
<evidence type="ECO:0000256" key="3">
    <source>
        <dbReference type="ARBA" id="ARBA00023163"/>
    </source>
</evidence>
<organism evidence="7 8">
    <name type="scientific">Pacificimonas flava</name>
    <dbReference type="NCBI Taxonomy" id="1234595"/>
    <lineage>
        <taxon>Bacteria</taxon>
        <taxon>Pseudomonadati</taxon>
        <taxon>Pseudomonadota</taxon>
        <taxon>Alphaproteobacteria</taxon>
        <taxon>Sphingomonadales</taxon>
        <taxon>Sphingosinicellaceae</taxon>
        <taxon>Pacificimonas</taxon>
    </lineage>
</organism>
<evidence type="ECO:0000256" key="1">
    <source>
        <dbReference type="ARBA" id="ARBA00023015"/>
    </source>
</evidence>
<keyword evidence="1" id="KW-0805">Transcription regulation</keyword>
<name>A0A219B7P4_9SPHN</name>
<keyword evidence="8" id="KW-1185">Reference proteome</keyword>
<reference evidence="8" key="1">
    <citation type="submission" date="2017-05" db="EMBL/GenBank/DDBJ databases">
        <authorList>
            <person name="Lin X."/>
        </authorList>
    </citation>
    <scope>NUCLEOTIDE SEQUENCE [LARGE SCALE GENOMIC DNA]</scope>
    <source>
        <strain evidence="8">JLT2012</strain>
    </source>
</reference>
<proteinExistence type="predicted"/>